<dbReference type="Proteomes" id="UP000636479">
    <property type="component" value="Unassembled WGS sequence"/>
</dbReference>
<feature type="compositionally biased region" description="Low complexity" evidence="1">
    <location>
        <begin position="21"/>
        <end position="58"/>
    </location>
</feature>
<gene>
    <name evidence="2" type="ORF">MIND_01409900</name>
</gene>
<dbReference type="RefSeq" id="XP_037213087.1">
    <property type="nucleotide sequence ID" value="XM_037370495.1"/>
</dbReference>
<organism evidence="2 3">
    <name type="scientific">Mycena indigotica</name>
    <dbReference type="NCBI Taxonomy" id="2126181"/>
    <lineage>
        <taxon>Eukaryota</taxon>
        <taxon>Fungi</taxon>
        <taxon>Dikarya</taxon>
        <taxon>Basidiomycota</taxon>
        <taxon>Agaricomycotina</taxon>
        <taxon>Agaricomycetes</taxon>
        <taxon>Agaricomycetidae</taxon>
        <taxon>Agaricales</taxon>
        <taxon>Marasmiineae</taxon>
        <taxon>Mycenaceae</taxon>
        <taxon>Mycena</taxon>
    </lineage>
</organism>
<name>A0A8H6RW88_9AGAR</name>
<reference evidence="2" key="1">
    <citation type="submission" date="2020-05" db="EMBL/GenBank/DDBJ databases">
        <title>Mycena genomes resolve the evolution of fungal bioluminescence.</title>
        <authorList>
            <person name="Tsai I.J."/>
        </authorList>
    </citation>
    <scope>NUCLEOTIDE SEQUENCE</scope>
    <source>
        <strain evidence="2">171206Taipei</strain>
    </source>
</reference>
<evidence type="ECO:0000313" key="3">
    <source>
        <dbReference type="Proteomes" id="UP000636479"/>
    </source>
</evidence>
<keyword evidence="3" id="KW-1185">Reference proteome</keyword>
<proteinExistence type="predicted"/>
<feature type="region of interest" description="Disordered" evidence="1">
    <location>
        <begin position="1"/>
        <end position="139"/>
    </location>
</feature>
<dbReference type="EMBL" id="JACAZF010000018">
    <property type="protein sequence ID" value="KAF7288935.1"/>
    <property type="molecule type" value="Genomic_DNA"/>
</dbReference>
<dbReference type="GeneID" id="59353011"/>
<comment type="caution">
    <text evidence="2">The sequence shown here is derived from an EMBL/GenBank/DDBJ whole genome shotgun (WGS) entry which is preliminary data.</text>
</comment>
<sequence>MNAFNYDSGDLHMDSPYDSWSTTLLLSRPDDSSSMSSPNQSSQSTSPSSLSSSSSPSRIVTTYHPPLTGPAPQLPYTAAPPIGSRPRYSAGTPYPDLSLCSPTDPLVSATTGTTAATSTNGVTDRDPRTPASAESSVSLSQLLHESVYAVPNGRESPIGW</sequence>
<protein>
    <submittedName>
        <fullName evidence="2">Uncharacterized protein</fullName>
    </submittedName>
</protein>
<feature type="compositionally biased region" description="Low complexity" evidence="1">
    <location>
        <begin position="107"/>
        <end position="122"/>
    </location>
</feature>
<evidence type="ECO:0000256" key="1">
    <source>
        <dbReference type="SAM" id="MobiDB-lite"/>
    </source>
</evidence>
<evidence type="ECO:0000313" key="2">
    <source>
        <dbReference type="EMBL" id="KAF7288935.1"/>
    </source>
</evidence>
<accession>A0A8H6RW88</accession>
<dbReference type="AlphaFoldDB" id="A0A8H6RW88"/>